<dbReference type="Proteomes" id="UP000478052">
    <property type="component" value="Unassembled WGS sequence"/>
</dbReference>
<accession>A0A6G0X4N4</accession>
<gene>
    <name evidence="1" type="ORF">FWK35_00024763</name>
</gene>
<dbReference type="EMBL" id="VUJU01008144">
    <property type="protein sequence ID" value="KAF0734925.1"/>
    <property type="molecule type" value="Genomic_DNA"/>
</dbReference>
<dbReference type="OrthoDB" id="6783883at2759"/>
<reference evidence="1 2" key="1">
    <citation type="submission" date="2019-08" db="EMBL/GenBank/DDBJ databases">
        <title>Whole genome of Aphis craccivora.</title>
        <authorList>
            <person name="Voronova N.V."/>
            <person name="Shulinski R.S."/>
            <person name="Bandarenka Y.V."/>
            <person name="Zhorov D.G."/>
            <person name="Warner D."/>
        </authorList>
    </citation>
    <scope>NUCLEOTIDE SEQUENCE [LARGE SCALE GENOMIC DNA]</scope>
    <source>
        <strain evidence="1">180601</strain>
        <tissue evidence="1">Whole Body</tissue>
    </source>
</reference>
<dbReference type="AlphaFoldDB" id="A0A6G0X4N4"/>
<evidence type="ECO:0000313" key="1">
    <source>
        <dbReference type="EMBL" id="KAF0734925.1"/>
    </source>
</evidence>
<sequence>MRDRCNVNHQLSNESNDEGTDYSKEIINLYANPTRSSGVPFLALWTPIMNNKTNIGVEIRQSNATVESWFKTVKVDILDGDRMWKCGRFLKLMRQRSRQITTKVNGKRKISAISSHNHLEAIESWGKKDKQHKYLQPMLSVCLDSGACGSRLRGDRYASIPGLMEGAFEGV</sequence>
<comment type="caution">
    <text evidence="1">The sequence shown here is derived from an EMBL/GenBank/DDBJ whole genome shotgun (WGS) entry which is preliminary data.</text>
</comment>
<keyword evidence="2" id="KW-1185">Reference proteome</keyword>
<organism evidence="1 2">
    <name type="scientific">Aphis craccivora</name>
    <name type="common">Cowpea aphid</name>
    <dbReference type="NCBI Taxonomy" id="307492"/>
    <lineage>
        <taxon>Eukaryota</taxon>
        <taxon>Metazoa</taxon>
        <taxon>Ecdysozoa</taxon>
        <taxon>Arthropoda</taxon>
        <taxon>Hexapoda</taxon>
        <taxon>Insecta</taxon>
        <taxon>Pterygota</taxon>
        <taxon>Neoptera</taxon>
        <taxon>Paraneoptera</taxon>
        <taxon>Hemiptera</taxon>
        <taxon>Sternorrhyncha</taxon>
        <taxon>Aphidomorpha</taxon>
        <taxon>Aphidoidea</taxon>
        <taxon>Aphididae</taxon>
        <taxon>Aphidini</taxon>
        <taxon>Aphis</taxon>
        <taxon>Aphis</taxon>
    </lineage>
</organism>
<proteinExistence type="predicted"/>
<name>A0A6G0X4N4_APHCR</name>
<feature type="non-terminal residue" evidence="1">
    <location>
        <position position="171"/>
    </location>
</feature>
<protein>
    <submittedName>
        <fullName evidence="1">Uncharacterized protein</fullName>
    </submittedName>
</protein>
<evidence type="ECO:0000313" key="2">
    <source>
        <dbReference type="Proteomes" id="UP000478052"/>
    </source>
</evidence>